<organism evidence="3 4">
    <name type="scientific">Gloeophyllum trabeum (strain ATCC 11539 / FP-39264 / Madison 617)</name>
    <name type="common">Brown rot fungus</name>
    <dbReference type="NCBI Taxonomy" id="670483"/>
    <lineage>
        <taxon>Eukaryota</taxon>
        <taxon>Fungi</taxon>
        <taxon>Dikarya</taxon>
        <taxon>Basidiomycota</taxon>
        <taxon>Agaricomycotina</taxon>
        <taxon>Agaricomycetes</taxon>
        <taxon>Gloeophyllales</taxon>
        <taxon>Gloeophyllaceae</taxon>
        <taxon>Gloeophyllum</taxon>
    </lineage>
</organism>
<dbReference type="GO" id="GO:0004672">
    <property type="term" value="F:protein kinase activity"/>
    <property type="evidence" value="ECO:0007669"/>
    <property type="project" value="InterPro"/>
</dbReference>
<protein>
    <recommendedName>
        <fullName evidence="2">Fungal-type protein kinase domain-containing protein</fullName>
    </recommendedName>
</protein>
<evidence type="ECO:0000259" key="2">
    <source>
        <dbReference type="Pfam" id="PF17667"/>
    </source>
</evidence>
<dbReference type="InterPro" id="IPR040976">
    <property type="entry name" value="Pkinase_fungal"/>
</dbReference>
<dbReference type="AlphaFoldDB" id="S7R846"/>
<dbReference type="EMBL" id="KB469315">
    <property type="protein sequence ID" value="EPQ50495.1"/>
    <property type="molecule type" value="Genomic_DNA"/>
</dbReference>
<dbReference type="OrthoDB" id="2739948at2759"/>
<dbReference type="PANTHER" id="PTHR38248">
    <property type="entry name" value="FUNK1 6"/>
    <property type="match status" value="1"/>
</dbReference>
<dbReference type="GeneID" id="19302828"/>
<feature type="compositionally biased region" description="Polar residues" evidence="1">
    <location>
        <begin position="409"/>
        <end position="420"/>
    </location>
</feature>
<sequence length="493" mass="55173">MLDDNTLVAQSSTIMVPSKSDDKVEQYITVGPPLFTSTAMLGRGTCTWLAFPVPGTVENPERSNEDHFVIIKDSWRDPSRRLEGEIYKIIHAEGPVPGVARLRSDVDLIDPPDPDSGMHRTIAHLLNKHYGPRKCPPRVHHRCVLDSVGIPLSRFSSTREAMEAIYDSLLGHERMGEKKILHRDISINNIMISAYPDMENCKGFLIDMEYATVIGEPGSDGDLREITGTVQFLSVARIREPGQDVPAHATWNDLESFFWSTAYLFIHHRPHTLSVDWIKRIFCGADIARRTHFIRVEVKNMKVLRGNHHSSEVYDTKKAGELDEASINIPVTRCIHRLAGLVATHYQDEWIYERYYDNDPDSFYQLQTHQHIKLAFREALDSNSWPEPDDSATAFRRIPISKKRVAQDTAANLRTGTGSHPASGRKTRSKRKREGNDGKDNSAKRARNREAGDAATESAVTEGASTQGAVLEASGVHASAGGKIQDRLPAILD</sequence>
<dbReference type="SUPFAM" id="SSF56112">
    <property type="entry name" value="Protein kinase-like (PK-like)"/>
    <property type="match status" value="1"/>
</dbReference>
<proteinExistence type="predicted"/>
<dbReference type="HOGENOM" id="CLU_014053_0_0_1"/>
<accession>S7R846</accession>
<evidence type="ECO:0000313" key="3">
    <source>
        <dbReference type="EMBL" id="EPQ50495.1"/>
    </source>
</evidence>
<feature type="compositionally biased region" description="Basic and acidic residues" evidence="1">
    <location>
        <begin position="434"/>
        <end position="452"/>
    </location>
</feature>
<dbReference type="KEGG" id="gtr:GLOTRDRAFT_133868"/>
<dbReference type="Gene3D" id="1.10.510.10">
    <property type="entry name" value="Transferase(Phosphotransferase) domain 1"/>
    <property type="match status" value="1"/>
</dbReference>
<feature type="domain" description="Fungal-type protein kinase" evidence="2">
    <location>
        <begin position="12"/>
        <end position="259"/>
    </location>
</feature>
<reference evidence="3 4" key="1">
    <citation type="journal article" date="2012" name="Science">
        <title>The Paleozoic origin of enzymatic lignin decomposition reconstructed from 31 fungal genomes.</title>
        <authorList>
            <person name="Floudas D."/>
            <person name="Binder M."/>
            <person name="Riley R."/>
            <person name="Barry K."/>
            <person name="Blanchette R.A."/>
            <person name="Henrissat B."/>
            <person name="Martinez A.T."/>
            <person name="Otillar R."/>
            <person name="Spatafora J.W."/>
            <person name="Yadav J.S."/>
            <person name="Aerts A."/>
            <person name="Benoit I."/>
            <person name="Boyd A."/>
            <person name="Carlson A."/>
            <person name="Copeland A."/>
            <person name="Coutinho P.M."/>
            <person name="de Vries R.P."/>
            <person name="Ferreira P."/>
            <person name="Findley K."/>
            <person name="Foster B."/>
            <person name="Gaskell J."/>
            <person name="Glotzer D."/>
            <person name="Gorecki P."/>
            <person name="Heitman J."/>
            <person name="Hesse C."/>
            <person name="Hori C."/>
            <person name="Igarashi K."/>
            <person name="Jurgens J.A."/>
            <person name="Kallen N."/>
            <person name="Kersten P."/>
            <person name="Kohler A."/>
            <person name="Kuees U."/>
            <person name="Kumar T.K.A."/>
            <person name="Kuo A."/>
            <person name="LaButti K."/>
            <person name="Larrondo L.F."/>
            <person name="Lindquist E."/>
            <person name="Ling A."/>
            <person name="Lombard V."/>
            <person name="Lucas S."/>
            <person name="Lundell T."/>
            <person name="Martin R."/>
            <person name="McLaughlin D.J."/>
            <person name="Morgenstern I."/>
            <person name="Morin E."/>
            <person name="Murat C."/>
            <person name="Nagy L.G."/>
            <person name="Nolan M."/>
            <person name="Ohm R.A."/>
            <person name="Patyshakuliyeva A."/>
            <person name="Rokas A."/>
            <person name="Ruiz-Duenas F.J."/>
            <person name="Sabat G."/>
            <person name="Salamov A."/>
            <person name="Samejima M."/>
            <person name="Schmutz J."/>
            <person name="Slot J.C."/>
            <person name="St John F."/>
            <person name="Stenlid J."/>
            <person name="Sun H."/>
            <person name="Sun S."/>
            <person name="Syed K."/>
            <person name="Tsang A."/>
            <person name="Wiebenga A."/>
            <person name="Young D."/>
            <person name="Pisabarro A."/>
            <person name="Eastwood D.C."/>
            <person name="Martin F."/>
            <person name="Cullen D."/>
            <person name="Grigoriev I.V."/>
            <person name="Hibbett D.S."/>
        </authorList>
    </citation>
    <scope>NUCLEOTIDE SEQUENCE [LARGE SCALE GENOMIC DNA]</scope>
    <source>
        <strain evidence="3 4">ATCC 11539</strain>
    </source>
</reference>
<dbReference type="PANTHER" id="PTHR38248:SF2">
    <property type="entry name" value="FUNK1 11"/>
    <property type="match status" value="1"/>
</dbReference>
<evidence type="ECO:0000313" key="4">
    <source>
        <dbReference type="Proteomes" id="UP000030669"/>
    </source>
</evidence>
<dbReference type="InterPro" id="IPR008266">
    <property type="entry name" value="Tyr_kinase_AS"/>
</dbReference>
<name>S7R846_GLOTA</name>
<dbReference type="Proteomes" id="UP000030669">
    <property type="component" value="Unassembled WGS sequence"/>
</dbReference>
<evidence type="ECO:0000256" key="1">
    <source>
        <dbReference type="SAM" id="MobiDB-lite"/>
    </source>
</evidence>
<keyword evidence="4" id="KW-1185">Reference proteome</keyword>
<dbReference type="RefSeq" id="XP_007871034.1">
    <property type="nucleotide sequence ID" value="XM_007872843.1"/>
</dbReference>
<dbReference type="InterPro" id="IPR011009">
    <property type="entry name" value="Kinase-like_dom_sf"/>
</dbReference>
<gene>
    <name evidence="3" type="ORF">GLOTRDRAFT_133868</name>
</gene>
<feature type="compositionally biased region" description="Basic residues" evidence="1">
    <location>
        <begin position="423"/>
        <end position="433"/>
    </location>
</feature>
<dbReference type="PROSITE" id="PS00109">
    <property type="entry name" value="PROTEIN_KINASE_TYR"/>
    <property type="match status" value="1"/>
</dbReference>
<dbReference type="Pfam" id="PF17667">
    <property type="entry name" value="Pkinase_fungal"/>
    <property type="match status" value="1"/>
</dbReference>
<feature type="region of interest" description="Disordered" evidence="1">
    <location>
        <begin position="405"/>
        <end position="466"/>
    </location>
</feature>